<gene>
    <name evidence="4" type="ORF">LG632_21830</name>
</gene>
<evidence type="ECO:0000256" key="1">
    <source>
        <dbReference type="SAM" id="MobiDB-lite"/>
    </source>
</evidence>
<keyword evidence="2" id="KW-0812">Transmembrane</keyword>
<dbReference type="RefSeq" id="WP_226729110.1">
    <property type="nucleotide sequence ID" value="NZ_JAJAUY010000101.1"/>
</dbReference>
<reference evidence="4 5" key="1">
    <citation type="submission" date="2021-10" db="EMBL/GenBank/DDBJ databases">
        <title>Streptomyces sp. strain SMC 277, a novel streptomycete isolated from soil.</title>
        <authorList>
            <person name="Chanama M."/>
        </authorList>
    </citation>
    <scope>NUCLEOTIDE SEQUENCE [LARGE SCALE GENOMIC DNA]</scope>
    <source>
        <strain evidence="4 5">SMC 277</strain>
    </source>
</reference>
<evidence type="ECO:0008006" key="6">
    <source>
        <dbReference type="Google" id="ProtNLM"/>
    </source>
</evidence>
<accession>A0ABS8BBJ7</accession>
<keyword evidence="5" id="KW-1185">Reference proteome</keyword>
<dbReference type="EMBL" id="JAJAUY010000101">
    <property type="protein sequence ID" value="MCB5182007.1"/>
    <property type="molecule type" value="Genomic_DNA"/>
</dbReference>
<keyword evidence="3" id="KW-0732">Signal</keyword>
<keyword evidence="2" id="KW-0472">Membrane</keyword>
<organism evidence="4 5">
    <name type="scientific">Streptomyces antimicrobicus</name>
    <dbReference type="NCBI Taxonomy" id="2883108"/>
    <lineage>
        <taxon>Bacteria</taxon>
        <taxon>Bacillati</taxon>
        <taxon>Actinomycetota</taxon>
        <taxon>Actinomycetes</taxon>
        <taxon>Kitasatosporales</taxon>
        <taxon>Streptomycetaceae</taxon>
        <taxon>Streptomyces</taxon>
    </lineage>
</organism>
<keyword evidence="2" id="KW-1133">Transmembrane helix</keyword>
<evidence type="ECO:0000313" key="4">
    <source>
        <dbReference type="EMBL" id="MCB5182007.1"/>
    </source>
</evidence>
<feature type="signal peptide" evidence="3">
    <location>
        <begin position="1"/>
        <end position="32"/>
    </location>
</feature>
<evidence type="ECO:0000313" key="5">
    <source>
        <dbReference type="Proteomes" id="UP001199054"/>
    </source>
</evidence>
<dbReference type="Proteomes" id="UP001199054">
    <property type="component" value="Unassembled WGS sequence"/>
</dbReference>
<proteinExistence type="predicted"/>
<feature type="region of interest" description="Disordered" evidence="1">
    <location>
        <begin position="142"/>
        <end position="200"/>
    </location>
</feature>
<feature type="chain" id="PRO_5045129482" description="Gram-positive cocci surface proteins LPxTG domain-containing protein" evidence="3">
    <location>
        <begin position="33"/>
        <end position="244"/>
    </location>
</feature>
<feature type="transmembrane region" description="Helical" evidence="2">
    <location>
        <begin position="215"/>
        <end position="237"/>
    </location>
</feature>
<dbReference type="PROSITE" id="PS51318">
    <property type="entry name" value="TAT"/>
    <property type="match status" value="1"/>
</dbReference>
<comment type="caution">
    <text evidence="4">The sequence shown here is derived from an EMBL/GenBank/DDBJ whole genome shotgun (WGS) entry which is preliminary data.</text>
</comment>
<evidence type="ECO:0000256" key="3">
    <source>
        <dbReference type="SAM" id="SignalP"/>
    </source>
</evidence>
<name>A0ABS8BBJ7_9ACTN</name>
<dbReference type="InterPro" id="IPR006311">
    <property type="entry name" value="TAT_signal"/>
</dbReference>
<protein>
    <recommendedName>
        <fullName evidence="6">Gram-positive cocci surface proteins LPxTG domain-containing protein</fullName>
    </recommendedName>
</protein>
<sequence length="244" mass="23478">MSTVRRRTLTRAAAVTACAGSLLALPAAAALADGVPAAAAAHSAGPQRTLVKSLSLADGVSVAKVYRVGAGGYEADVIRDGATVSTLTSRAGATGYGSAGTLYMALGPDGSLSSWTAGGAHPSAEPVADGRKTATRTAAYAGTAPLRGAPQAGARPAVATEGTGPAESTESAKGDGTGRGTVSGSTGEREAGTADGGTARTLRLHTLADGPGEGVLMLAAGGGMAAVGAAGLGFAMLRRGRSDS</sequence>
<evidence type="ECO:0000256" key="2">
    <source>
        <dbReference type="SAM" id="Phobius"/>
    </source>
</evidence>